<comment type="caution">
    <text evidence="10">The sequence shown here is derived from an EMBL/GenBank/DDBJ whole genome shotgun (WGS) entry which is preliminary data.</text>
</comment>
<protein>
    <recommendedName>
        <fullName evidence="1">non-specific serine/threonine protein kinase</fullName>
        <ecNumber evidence="1">2.7.11.1</ecNumber>
    </recommendedName>
</protein>
<organism evidence="10 11">
    <name type="scientific">Actinophytocola glycyrrhizae</name>
    <dbReference type="NCBI Taxonomy" id="2044873"/>
    <lineage>
        <taxon>Bacteria</taxon>
        <taxon>Bacillati</taxon>
        <taxon>Actinomycetota</taxon>
        <taxon>Actinomycetes</taxon>
        <taxon>Pseudonocardiales</taxon>
        <taxon>Pseudonocardiaceae</taxon>
    </lineage>
</organism>
<feature type="compositionally biased region" description="Low complexity" evidence="7">
    <location>
        <begin position="392"/>
        <end position="403"/>
    </location>
</feature>
<keyword evidence="8" id="KW-1133">Transmembrane helix</keyword>
<feature type="transmembrane region" description="Helical" evidence="8">
    <location>
        <begin position="483"/>
        <end position="502"/>
    </location>
</feature>
<evidence type="ECO:0000256" key="7">
    <source>
        <dbReference type="SAM" id="MobiDB-lite"/>
    </source>
</evidence>
<evidence type="ECO:0000256" key="2">
    <source>
        <dbReference type="ARBA" id="ARBA00022527"/>
    </source>
</evidence>
<evidence type="ECO:0000256" key="3">
    <source>
        <dbReference type="ARBA" id="ARBA00022679"/>
    </source>
</evidence>
<evidence type="ECO:0000256" key="4">
    <source>
        <dbReference type="ARBA" id="ARBA00022741"/>
    </source>
</evidence>
<feature type="compositionally biased region" description="Pro residues" evidence="7">
    <location>
        <begin position="404"/>
        <end position="416"/>
    </location>
</feature>
<gene>
    <name evidence="10" type="ORF">ACFPCV_35295</name>
</gene>
<dbReference type="RefSeq" id="WP_378061458.1">
    <property type="nucleotide sequence ID" value="NZ_JBHSIS010000024.1"/>
</dbReference>
<keyword evidence="2 10" id="KW-0723">Serine/threonine-protein kinase</keyword>
<name>A0ABV9SEE8_9PSEU</name>
<dbReference type="EC" id="2.7.11.1" evidence="1"/>
<feature type="compositionally biased region" description="Pro residues" evidence="7">
    <location>
        <begin position="286"/>
        <end position="301"/>
    </location>
</feature>
<evidence type="ECO:0000256" key="8">
    <source>
        <dbReference type="SAM" id="Phobius"/>
    </source>
</evidence>
<keyword evidence="11" id="KW-1185">Reference proteome</keyword>
<keyword evidence="8" id="KW-0812">Transmembrane</keyword>
<proteinExistence type="predicted"/>
<evidence type="ECO:0000256" key="5">
    <source>
        <dbReference type="ARBA" id="ARBA00022777"/>
    </source>
</evidence>
<dbReference type="PROSITE" id="PS50011">
    <property type="entry name" value="PROTEIN_KINASE_DOM"/>
    <property type="match status" value="1"/>
</dbReference>
<dbReference type="InterPro" id="IPR000719">
    <property type="entry name" value="Prot_kinase_dom"/>
</dbReference>
<keyword evidence="8" id="KW-0472">Membrane</keyword>
<keyword evidence="4" id="KW-0547">Nucleotide-binding</keyword>
<keyword evidence="3" id="KW-0808">Transferase</keyword>
<dbReference type="InterPro" id="IPR011009">
    <property type="entry name" value="Kinase-like_dom_sf"/>
</dbReference>
<evidence type="ECO:0000259" key="9">
    <source>
        <dbReference type="PROSITE" id="PS50011"/>
    </source>
</evidence>
<dbReference type="SMART" id="SM00220">
    <property type="entry name" value="S_TKc"/>
    <property type="match status" value="1"/>
</dbReference>
<accession>A0ABV9SEE8</accession>
<keyword evidence="6" id="KW-0067">ATP-binding</keyword>
<keyword evidence="5 10" id="KW-0418">Kinase</keyword>
<feature type="region of interest" description="Disordered" evidence="7">
    <location>
        <begin position="262"/>
        <end position="321"/>
    </location>
</feature>
<evidence type="ECO:0000256" key="6">
    <source>
        <dbReference type="ARBA" id="ARBA00022840"/>
    </source>
</evidence>
<dbReference type="Gene3D" id="1.10.510.10">
    <property type="entry name" value="Transferase(Phosphotransferase) domain 1"/>
    <property type="match status" value="1"/>
</dbReference>
<sequence length="612" mass="63376">MSGGDTVATIDSAGLHRVDDGPVATVYSGQRAGLPVVWKVFPKRLDKRTMAAFNKEQAKLSTVRRVTSILPVAGVDELDTGESAVRMERCTQSLAALVERVGPLPPADVVVLGRAVAVALAAAHGAGVVHGGVSPHNILFRTTGEPVLADLGVTLRQAFARDPLYAIEFLPPETLRTGVLNEDTDLYGLGAVLHYALSGRSPHPGRLGEQPGERVLRILGAPVPAINNPDVPIGLSTLVARLLAADPARRLGDASAVAGQLGAMLPGSPQRPAADDFDDFGASRPAPMPPTGQAPPPPPVASLPAVGDDFDDFAYPGPPAPPAYRPAVAPRPVGPPPVARAPAVAPPVVQPPVPPPVAAEPPAEQTSPGVPAPPALPLATLTPAPTEPPAASPGAASLAGSPSELPPAPSAPPSEPPTAALPTPATVEFRAQPRSPAVRHDLDFDDDFAGVAGPRPGRGQVKVLAGPLPPPGQGPRKLLRYDLLAGAALLLALLALVPLLLFRGEPEEISSVPQLPSDGGGSTGKDVEIELAEPVELTDKVRLNWTAPEELDFIVVVAAEGKDRRYEPAERDLSMTLPVEDGLKYCFQVQASDGNDVYESNVVALRNAVCRE</sequence>
<evidence type="ECO:0000313" key="10">
    <source>
        <dbReference type="EMBL" id="MFC4858790.1"/>
    </source>
</evidence>
<dbReference type="Pfam" id="PF00069">
    <property type="entry name" value="Pkinase"/>
    <property type="match status" value="1"/>
</dbReference>
<dbReference type="PANTHER" id="PTHR43289">
    <property type="entry name" value="MITOGEN-ACTIVATED PROTEIN KINASE KINASE KINASE 20-RELATED"/>
    <property type="match status" value="1"/>
</dbReference>
<feature type="region of interest" description="Disordered" evidence="7">
    <location>
        <begin position="355"/>
        <end position="422"/>
    </location>
</feature>
<dbReference type="PANTHER" id="PTHR43289:SF6">
    <property type="entry name" value="SERINE_THREONINE-PROTEIN KINASE NEKL-3"/>
    <property type="match status" value="1"/>
</dbReference>
<dbReference type="EMBL" id="JBHSIS010000024">
    <property type="protein sequence ID" value="MFC4858790.1"/>
    <property type="molecule type" value="Genomic_DNA"/>
</dbReference>
<evidence type="ECO:0000256" key="1">
    <source>
        <dbReference type="ARBA" id="ARBA00012513"/>
    </source>
</evidence>
<reference evidence="11" key="1">
    <citation type="journal article" date="2019" name="Int. J. Syst. Evol. Microbiol.">
        <title>The Global Catalogue of Microorganisms (GCM) 10K type strain sequencing project: providing services to taxonomists for standard genome sequencing and annotation.</title>
        <authorList>
            <consortium name="The Broad Institute Genomics Platform"/>
            <consortium name="The Broad Institute Genome Sequencing Center for Infectious Disease"/>
            <person name="Wu L."/>
            <person name="Ma J."/>
        </authorList>
    </citation>
    <scope>NUCLEOTIDE SEQUENCE [LARGE SCALE GENOMIC DNA]</scope>
    <source>
        <strain evidence="11">ZS-22-S1</strain>
    </source>
</reference>
<dbReference type="SUPFAM" id="SSF56112">
    <property type="entry name" value="Protein kinase-like (PK-like)"/>
    <property type="match status" value="1"/>
</dbReference>
<dbReference type="Proteomes" id="UP001595859">
    <property type="component" value="Unassembled WGS sequence"/>
</dbReference>
<feature type="domain" description="Protein kinase" evidence="9">
    <location>
        <begin position="12"/>
        <end position="265"/>
    </location>
</feature>
<dbReference type="GO" id="GO:0004674">
    <property type="term" value="F:protein serine/threonine kinase activity"/>
    <property type="evidence" value="ECO:0007669"/>
    <property type="project" value="UniProtKB-KW"/>
</dbReference>
<evidence type="ECO:0000313" key="11">
    <source>
        <dbReference type="Proteomes" id="UP001595859"/>
    </source>
</evidence>